<evidence type="ECO:0000313" key="8">
    <source>
        <dbReference type="EMBL" id="QIV87380.1"/>
    </source>
</evidence>
<dbReference type="PIRSF" id="PIRSF000337">
    <property type="entry name" value="NTA_MOA"/>
    <property type="match status" value="1"/>
</dbReference>
<evidence type="ECO:0000256" key="6">
    <source>
        <dbReference type="PIRSR" id="PIRSR000337-1"/>
    </source>
</evidence>
<dbReference type="SUPFAM" id="SSF51679">
    <property type="entry name" value="Bacterial luciferase-like"/>
    <property type="match status" value="1"/>
</dbReference>
<keyword evidence="4" id="KW-0503">Monooxygenase</keyword>
<protein>
    <submittedName>
        <fullName evidence="8">LLM class flavin-dependent oxidoreductase</fullName>
    </submittedName>
</protein>
<dbReference type="Pfam" id="PF00296">
    <property type="entry name" value="Bac_luciferase"/>
    <property type="match status" value="1"/>
</dbReference>
<evidence type="ECO:0000256" key="5">
    <source>
        <dbReference type="ARBA" id="ARBA00033748"/>
    </source>
</evidence>
<keyword evidence="1 6" id="KW-0285">Flavoprotein</keyword>
<feature type="binding site" evidence="6">
    <location>
        <position position="150"/>
    </location>
    <ligand>
        <name>FMN</name>
        <dbReference type="ChEBI" id="CHEBI:58210"/>
    </ligand>
</feature>
<feature type="binding site" evidence="6">
    <location>
        <position position="58"/>
    </location>
    <ligand>
        <name>FMN</name>
        <dbReference type="ChEBI" id="CHEBI:58210"/>
    </ligand>
</feature>
<dbReference type="PANTHER" id="PTHR30011:SF16">
    <property type="entry name" value="C2H2 FINGER DOMAIN TRANSCRIPTION FACTOR (EUROFUNG)-RELATED"/>
    <property type="match status" value="1"/>
</dbReference>
<dbReference type="GO" id="GO:0016705">
    <property type="term" value="F:oxidoreductase activity, acting on paired donors, with incorporation or reduction of molecular oxygen"/>
    <property type="evidence" value="ECO:0007669"/>
    <property type="project" value="InterPro"/>
</dbReference>
<gene>
    <name evidence="8" type="ORF">D3791_09745</name>
</gene>
<dbReference type="PANTHER" id="PTHR30011">
    <property type="entry name" value="ALKANESULFONATE MONOOXYGENASE-RELATED"/>
    <property type="match status" value="1"/>
</dbReference>
<comment type="similarity">
    <text evidence="5">Belongs to the NtaA/SnaA/DszA monooxygenase family.</text>
</comment>
<keyword evidence="2 6" id="KW-0288">FMN</keyword>
<feature type="domain" description="Luciferase-like" evidence="7">
    <location>
        <begin position="31"/>
        <end position="378"/>
    </location>
</feature>
<feature type="binding site" evidence="6">
    <location>
        <position position="219"/>
    </location>
    <ligand>
        <name>FMN</name>
        <dbReference type="ChEBI" id="CHEBI:58210"/>
    </ligand>
</feature>
<feature type="binding site" evidence="6">
    <location>
        <position position="220"/>
    </location>
    <ligand>
        <name>FMN</name>
        <dbReference type="ChEBI" id="CHEBI:58210"/>
    </ligand>
</feature>
<evidence type="ECO:0000256" key="4">
    <source>
        <dbReference type="ARBA" id="ARBA00023033"/>
    </source>
</evidence>
<keyword evidence="9" id="KW-1185">Reference proteome</keyword>
<evidence type="ECO:0000256" key="1">
    <source>
        <dbReference type="ARBA" id="ARBA00022630"/>
    </source>
</evidence>
<evidence type="ECO:0000313" key="9">
    <source>
        <dbReference type="Proteomes" id="UP000502331"/>
    </source>
</evidence>
<name>A0A6H0SJN2_9MICC</name>
<dbReference type="Proteomes" id="UP000502331">
    <property type="component" value="Chromosome"/>
</dbReference>
<reference evidence="8 9" key="1">
    <citation type="submission" date="2018-09" db="EMBL/GenBank/DDBJ databases">
        <title>Glutamicibacter mishrai S5-52T (LMG 29155T = KCTC 39846T).</title>
        <authorList>
            <person name="Das S.K."/>
        </authorList>
    </citation>
    <scope>NUCLEOTIDE SEQUENCE [LARGE SCALE GENOMIC DNA]</scope>
    <source>
        <strain evidence="8 9">S5-52</strain>
    </source>
</reference>
<keyword evidence="3" id="KW-0560">Oxidoreductase</keyword>
<dbReference type="InterPro" id="IPR051260">
    <property type="entry name" value="Diverse_substr_monoxygenases"/>
</dbReference>
<evidence type="ECO:0000256" key="3">
    <source>
        <dbReference type="ARBA" id="ARBA00023002"/>
    </source>
</evidence>
<evidence type="ECO:0000256" key="2">
    <source>
        <dbReference type="ARBA" id="ARBA00022643"/>
    </source>
</evidence>
<dbReference type="GO" id="GO:0004497">
    <property type="term" value="F:monooxygenase activity"/>
    <property type="evidence" value="ECO:0007669"/>
    <property type="project" value="UniProtKB-KW"/>
</dbReference>
<dbReference type="InterPro" id="IPR011251">
    <property type="entry name" value="Luciferase-like_dom"/>
</dbReference>
<sequence>MSQKKQVHLNLFLYGAGHHQAAWRAEDSAAEQLSETQYYIKLAQLAEKGLLDAVFFADGQAVSTSAAQAGPTWFFEPVTLLSAISQCTTNIGLVCTISASFYSPFHAARMLGSLQHLSQGRAGINVVTSMWDTEAQNHSLRELPAHAQRYARAGEFIDVLHNLWGSYPQQAVRIDRAGNFTDASLLQEINHEGEHFAVRGPLNMPNSPYGEPVLFQAGSSPAGRELAAAHAEAIYSVAADRGMAGEFARDISRRTKEQRGTENRALIMPGLVTYVGRTLEEAQAKQRALNELLPTEDALRQLGVFLQQDTSSWPLDQPVPKLPPLEEFTGPAGRYTTILRLIELHQPTVRELLGLLAAGGGHCTMVGTPELIADEMERWLDEDAADGFNLMPPSLPGALEDFIDLVIPELQRRGRFRTSYESATLRGNLGLNIPQTAILERS</sequence>
<dbReference type="Gene3D" id="3.20.20.30">
    <property type="entry name" value="Luciferase-like domain"/>
    <property type="match status" value="1"/>
</dbReference>
<accession>A0A6H0SJN2</accession>
<dbReference type="AlphaFoldDB" id="A0A6H0SJN2"/>
<dbReference type="InterPro" id="IPR016215">
    <property type="entry name" value="NTA_MOA"/>
</dbReference>
<evidence type="ECO:0000259" key="7">
    <source>
        <dbReference type="Pfam" id="PF00296"/>
    </source>
</evidence>
<feature type="binding site" evidence="6">
    <location>
        <position position="146"/>
    </location>
    <ligand>
        <name>FMN</name>
        <dbReference type="ChEBI" id="CHEBI:58210"/>
    </ligand>
</feature>
<organism evidence="8 9">
    <name type="scientific">Glutamicibacter mishrai</name>
    <dbReference type="NCBI Taxonomy" id="1775880"/>
    <lineage>
        <taxon>Bacteria</taxon>
        <taxon>Bacillati</taxon>
        <taxon>Actinomycetota</taxon>
        <taxon>Actinomycetes</taxon>
        <taxon>Micrococcales</taxon>
        <taxon>Micrococcaceae</taxon>
        <taxon>Glutamicibacter</taxon>
    </lineage>
</organism>
<dbReference type="InterPro" id="IPR036661">
    <property type="entry name" value="Luciferase-like_sf"/>
</dbReference>
<dbReference type="EMBL" id="CP032549">
    <property type="protein sequence ID" value="QIV87380.1"/>
    <property type="molecule type" value="Genomic_DNA"/>
</dbReference>
<feature type="binding site" evidence="6">
    <location>
        <position position="96"/>
    </location>
    <ligand>
        <name>FMN</name>
        <dbReference type="ChEBI" id="CHEBI:58210"/>
    </ligand>
</feature>
<dbReference type="CDD" id="cd01095">
    <property type="entry name" value="Nitrilotriacetate_monoxgenase"/>
    <property type="match status" value="1"/>
</dbReference>
<dbReference type="RefSeq" id="WP_172512052.1">
    <property type="nucleotide sequence ID" value="NZ_CP032549.1"/>
</dbReference>
<dbReference type="NCBIfam" id="TIGR03860">
    <property type="entry name" value="FMN_nitrolo"/>
    <property type="match status" value="1"/>
</dbReference>
<proteinExistence type="inferred from homology"/>